<evidence type="ECO:0000313" key="3">
    <source>
        <dbReference type="Proteomes" id="UP000004995"/>
    </source>
</evidence>
<dbReference type="HOGENOM" id="CLU_030606_2_0_1"/>
<proteinExistence type="predicted"/>
<dbReference type="Proteomes" id="UP000004995">
    <property type="component" value="Unassembled WGS sequence"/>
</dbReference>
<evidence type="ECO:0000313" key="2">
    <source>
        <dbReference type="EnsemblPlants" id="KQK91414"/>
    </source>
</evidence>
<dbReference type="Gramene" id="KQK91414">
    <property type="protein sequence ID" value="KQK91414"/>
    <property type="gene ID" value="SETIT_038992mg"/>
</dbReference>
<dbReference type="OMA" id="SMRGIFI"/>
<protein>
    <recommendedName>
        <fullName evidence="1">F-box domain-containing protein</fullName>
    </recommendedName>
</protein>
<dbReference type="EnsemblPlants" id="KQK91414">
    <property type="protein sequence ID" value="KQK91414"/>
    <property type="gene ID" value="SETIT_038992mg"/>
</dbReference>
<dbReference type="PANTHER" id="PTHR34591:SF21">
    <property type="entry name" value="F-BOX DOMAIN CONTAINING PROTEIN, EXPRESSED"/>
    <property type="match status" value="1"/>
</dbReference>
<reference evidence="3" key="1">
    <citation type="journal article" date="2012" name="Nat. Biotechnol.">
        <title>Reference genome sequence of the model plant Setaria.</title>
        <authorList>
            <person name="Bennetzen J.L."/>
            <person name="Schmutz J."/>
            <person name="Wang H."/>
            <person name="Percifield R."/>
            <person name="Hawkins J."/>
            <person name="Pontaroli A.C."/>
            <person name="Estep M."/>
            <person name="Feng L."/>
            <person name="Vaughn J.N."/>
            <person name="Grimwood J."/>
            <person name="Jenkins J."/>
            <person name="Barry K."/>
            <person name="Lindquist E."/>
            <person name="Hellsten U."/>
            <person name="Deshpande S."/>
            <person name="Wang X."/>
            <person name="Wu X."/>
            <person name="Mitros T."/>
            <person name="Triplett J."/>
            <person name="Yang X."/>
            <person name="Ye C.Y."/>
            <person name="Mauro-Herrera M."/>
            <person name="Wang L."/>
            <person name="Li P."/>
            <person name="Sharma M."/>
            <person name="Sharma R."/>
            <person name="Ronald P.C."/>
            <person name="Panaud O."/>
            <person name="Kellogg E.A."/>
            <person name="Brutnell T.P."/>
            <person name="Doust A.N."/>
            <person name="Tuskan G.A."/>
            <person name="Rokhsar D."/>
            <person name="Devos K.M."/>
        </authorList>
    </citation>
    <scope>NUCLEOTIDE SEQUENCE [LARGE SCALE GENOMIC DNA]</scope>
    <source>
        <strain evidence="3">cv. Yugu1</strain>
    </source>
</reference>
<dbReference type="InParanoid" id="K4AJC5"/>
<dbReference type="InterPro" id="IPR036047">
    <property type="entry name" value="F-box-like_dom_sf"/>
</dbReference>
<dbReference type="eggNOG" id="ENOG502R3X8">
    <property type="taxonomic scope" value="Eukaryota"/>
</dbReference>
<dbReference type="InterPro" id="IPR001810">
    <property type="entry name" value="F-box_dom"/>
</dbReference>
<evidence type="ECO:0000259" key="1">
    <source>
        <dbReference type="PROSITE" id="PS50181"/>
    </source>
</evidence>
<dbReference type="Gene3D" id="1.20.1280.50">
    <property type="match status" value="1"/>
</dbReference>
<dbReference type="PROSITE" id="PS50181">
    <property type="entry name" value="FBOX"/>
    <property type="match status" value="1"/>
</dbReference>
<reference evidence="2" key="2">
    <citation type="submission" date="2018-08" db="UniProtKB">
        <authorList>
            <consortium name="EnsemblPlants"/>
        </authorList>
    </citation>
    <scope>IDENTIFICATION</scope>
    <source>
        <strain evidence="2">Yugu1</strain>
    </source>
</reference>
<accession>K4AJC5</accession>
<dbReference type="PANTHER" id="PTHR34591">
    <property type="entry name" value="OS03G0653100 PROTEIN-RELATED"/>
    <property type="match status" value="1"/>
</dbReference>
<dbReference type="Pfam" id="PF00646">
    <property type="entry name" value="F-box"/>
    <property type="match status" value="1"/>
</dbReference>
<feature type="domain" description="F-box" evidence="1">
    <location>
        <begin position="1"/>
        <end position="37"/>
    </location>
</feature>
<dbReference type="AlphaFoldDB" id="K4AJC5"/>
<sequence length="279" mass="31876">MAPRLPDDVLEAILRRLPRRSLAESRRVCTAWRAAVDALGLQRPHLLPHAVRGVFVNFFDYRWPRFFARPSPERPWIHGNLDFHPGEFCVLPTTRRWERASCPPMELRDYVACLVFDPAISPHYEVFLIPSVPEDTRETPPPFMPVSGDLDPYRSMEWPFSPCTLHVLSSSTRQWEARSFVREGKAVGTVEDVQLDLLFCRISLTNGTYEVIRTPIDIEEGKHARPFLGKSEKGVYFATIADHDILRVWILSELCGNTDWILKIIVTSGAQPCGECYAA</sequence>
<keyword evidence="3" id="KW-1185">Reference proteome</keyword>
<dbReference type="SMART" id="SM00256">
    <property type="entry name" value="FBOX"/>
    <property type="match status" value="1"/>
</dbReference>
<dbReference type="EMBL" id="AGNK02006036">
    <property type="status" value="NOT_ANNOTATED_CDS"/>
    <property type="molecule type" value="Genomic_DNA"/>
</dbReference>
<organism evidence="2 3">
    <name type="scientific">Setaria italica</name>
    <name type="common">Foxtail millet</name>
    <name type="synonym">Panicum italicum</name>
    <dbReference type="NCBI Taxonomy" id="4555"/>
    <lineage>
        <taxon>Eukaryota</taxon>
        <taxon>Viridiplantae</taxon>
        <taxon>Streptophyta</taxon>
        <taxon>Embryophyta</taxon>
        <taxon>Tracheophyta</taxon>
        <taxon>Spermatophyta</taxon>
        <taxon>Magnoliopsida</taxon>
        <taxon>Liliopsida</taxon>
        <taxon>Poales</taxon>
        <taxon>Poaceae</taxon>
        <taxon>PACMAD clade</taxon>
        <taxon>Panicoideae</taxon>
        <taxon>Panicodae</taxon>
        <taxon>Paniceae</taxon>
        <taxon>Cenchrinae</taxon>
        <taxon>Setaria</taxon>
    </lineage>
</organism>
<name>K4AJC5_SETIT</name>
<dbReference type="SUPFAM" id="SSF81383">
    <property type="entry name" value="F-box domain"/>
    <property type="match status" value="1"/>
</dbReference>